<sequence>MRTIRAIFCGAALLFATAASSQMMTPMSFEDLDGWADDDHAAAMVVFRRTCAQSATGDLVPDAIWQGLCRAAEFVPDARAFFETAFQPVMITDGNDPLFTGYYEPELQASRSHTDTFRYPLYRRPPEVAGTSAPWLSRAEIEAGALRGRGLELAWLADPVDAFFLHVQGSGRLRLTDGSVMRVGFGGRNNHTYRSVGRHMAETGLLPAHQVSAGAIRNWVRENGDAGRRVLNHNPSYIFFVEVEGLRPEDGPIGAMSAPVTAMRSVAVDRSFTPLGLPVWVETTTTDGPFARLMIAQDVGAAINGAQRADIFFGSGAEAYRQAAVQRYGGRLITFFPRSLLGE</sequence>
<dbReference type="Proteomes" id="UP000244932">
    <property type="component" value="Unassembled WGS sequence"/>
</dbReference>
<dbReference type="EC" id="4.2.2.n1" evidence="2"/>
<dbReference type="GO" id="GO:0009254">
    <property type="term" value="P:peptidoglycan turnover"/>
    <property type="evidence" value="ECO:0007669"/>
    <property type="project" value="InterPro"/>
</dbReference>
<dbReference type="Gene3D" id="2.40.40.10">
    <property type="entry name" value="RlpA-like domain"/>
    <property type="match status" value="1"/>
</dbReference>
<feature type="domain" description="Lytic transglycosylase MltA" evidence="7">
    <location>
        <begin position="106"/>
        <end position="241"/>
    </location>
</feature>
<dbReference type="Pfam" id="PF03562">
    <property type="entry name" value="MltA"/>
    <property type="match status" value="1"/>
</dbReference>
<feature type="chain" id="PRO_5015318997" description="peptidoglycan lytic exotransglycosylase" evidence="6">
    <location>
        <begin position="22"/>
        <end position="343"/>
    </location>
</feature>
<evidence type="ECO:0000256" key="6">
    <source>
        <dbReference type="SAM" id="SignalP"/>
    </source>
</evidence>
<evidence type="ECO:0000259" key="7">
    <source>
        <dbReference type="SMART" id="SM00925"/>
    </source>
</evidence>
<organism evidence="8 9">
    <name type="scientific">Pontivivens insulae</name>
    <dbReference type="NCBI Taxonomy" id="1639689"/>
    <lineage>
        <taxon>Bacteria</taxon>
        <taxon>Pseudomonadati</taxon>
        <taxon>Pseudomonadota</taxon>
        <taxon>Alphaproteobacteria</taxon>
        <taxon>Rhodobacterales</taxon>
        <taxon>Paracoccaceae</taxon>
        <taxon>Pontivivens</taxon>
    </lineage>
</organism>
<dbReference type="GO" id="GO:0004553">
    <property type="term" value="F:hydrolase activity, hydrolyzing O-glycosyl compounds"/>
    <property type="evidence" value="ECO:0007669"/>
    <property type="project" value="InterPro"/>
</dbReference>
<evidence type="ECO:0000256" key="4">
    <source>
        <dbReference type="ARBA" id="ARBA00023316"/>
    </source>
</evidence>
<reference evidence="8 9" key="1">
    <citation type="submission" date="2018-03" db="EMBL/GenBank/DDBJ databases">
        <authorList>
            <person name="Keele B.F."/>
        </authorList>
    </citation>
    <scope>NUCLEOTIDE SEQUENCE [LARGE SCALE GENOMIC DNA]</scope>
    <source>
        <strain evidence="8 9">CeCT 8812</strain>
    </source>
</reference>
<feature type="signal peptide" evidence="6">
    <location>
        <begin position="1"/>
        <end position="21"/>
    </location>
</feature>
<dbReference type="PANTHER" id="PTHR30124:SF0">
    <property type="entry name" value="MEMBRANE-BOUND LYTIC MUREIN TRANSGLYCOSYLASE A"/>
    <property type="match status" value="1"/>
</dbReference>
<protein>
    <recommendedName>
        <fullName evidence="2">peptidoglycan lytic exotransglycosylase</fullName>
        <ecNumber evidence="2">4.2.2.n1</ecNumber>
    </recommendedName>
    <alternativeName>
        <fullName evidence="5">Murein hydrolase A</fullName>
    </alternativeName>
</protein>
<dbReference type="GO" id="GO:0019867">
    <property type="term" value="C:outer membrane"/>
    <property type="evidence" value="ECO:0007669"/>
    <property type="project" value="InterPro"/>
</dbReference>
<dbReference type="InterPro" id="IPR036908">
    <property type="entry name" value="RlpA-like_sf"/>
</dbReference>
<dbReference type="Pfam" id="PF06725">
    <property type="entry name" value="3D"/>
    <property type="match status" value="1"/>
</dbReference>
<evidence type="ECO:0000256" key="1">
    <source>
        <dbReference type="ARBA" id="ARBA00001420"/>
    </source>
</evidence>
<evidence type="ECO:0000256" key="3">
    <source>
        <dbReference type="ARBA" id="ARBA00023239"/>
    </source>
</evidence>
<comment type="catalytic activity">
    <reaction evidence="1">
        <text>Exolytic cleavage of the (1-&gt;4)-beta-glycosidic linkage between N-acetylmuramic acid (MurNAc) and N-acetylglucosamine (GlcNAc) residues in peptidoglycan, from either the reducing or the non-reducing ends of the peptidoglycan chains, with concomitant formation of a 1,6-anhydrobond in the MurNAc residue.</text>
        <dbReference type="EC" id="4.2.2.n1"/>
    </reaction>
</comment>
<dbReference type="CDD" id="cd14485">
    <property type="entry name" value="mltA_like_LT_A"/>
    <property type="match status" value="1"/>
</dbReference>
<proteinExistence type="predicted"/>
<evidence type="ECO:0000313" key="8">
    <source>
        <dbReference type="EMBL" id="SPF28225.1"/>
    </source>
</evidence>
<dbReference type="GO" id="GO:0071555">
    <property type="term" value="P:cell wall organization"/>
    <property type="evidence" value="ECO:0007669"/>
    <property type="project" value="UniProtKB-KW"/>
</dbReference>
<keyword evidence="6" id="KW-0732">Signal</keyword>
<dbReference type="SMART" id="SM00925">
    <property type="entry name" value="MltA"/>
    <property type="match status" value="1"/>
</dbReference>
<dbReference type="InterPro" id="IPR026044">
    <property type="entry name" value="MltA"/>
</dbReference>
<evidence type="ECO:0000313" key="9">
    <source>
        <dbReference type="Proteomes" id="UP000244932"/>
    </source>
</evidence>
<dbReference type="GO" id="GO:0008933">
    <property type="term" value="F:peptidoglycan lytic transglycosylase activity"/>
    <property type="evidence" value="ECO:0007669"/>
    <property type="project" value="TreeGrafter"/>
</dbReference>
<keyword evidence="3 8" id="KW-0456">Lyase</keyword>
<evidence type="ECO:0000256" key="5">
    <source>
        <dbReference type="ARBA" id="ARBA00030918"/>
    </source>
</evidence>
<dbReference type="OrthoDB" id="9783686at2"/>
<name>A0A2R8A7T0_9RHOB</name>
<dbReference type="EMBL" id="OMKW01000001">
    <property type="protein sequence ID" value="SPF28225.1"/>
    <property type="molecule type" value="Genomic_DNA"/>
</dbReference>
<dbReference type="Gene3D" id="2.40.240.50">
    <property type="entry name" value="Barwin-like endoglucanases"/>
    <property type="match status" value="1"/>
</dbReference>
<dbReference type="CDD" id="cd14668">
    <property type="entry name" value="mlta_B"/>
    <property type="match status" value="1"/>
</dbReference>
<dbReference type="PANTHER" id="PTHR30124">
    <property type="entry name" value="MEMBRANE-BOUND LYTIC MUREIN TRANSGLYCOSYLASE A"/>
    <property type="match status" value="1"/>
</dbReference>
<dbReference type="InterPro" id="IPR010611">
    <property type="entry name" value="3D_dom"/>
</dbReference>
<dbReference type="RefSeq" id="WP_108780949.1">
    <property type="nucleotide sequence ID" value="NZ_OMKW01000001.1"/>
</dbReference>
<accession>A0A2R8A7T0</accession>
<dbReference type="AlphaFoldDB" id="A0A2R8A7T0"/>
<keyword evidence="9" id="KW-1185">Reference proteome</keyword>
<gene>
    <name evidence="8" type="primary">mltA</name>
    <name evidence="8" type="ORF">POI8812_00523</name>
</gene>
<dbReference type="InterPro" id="IPR005300">
    <property type="entry name" value="MltA_B"/>
</dbReference>
<dbReference type="PIRSF" id="PIRSF019422">
    <property type="entry name" value="MltA"/>
    <property type="match status" value="1"/>
</dbReference>
<keyword evidence="4" id="KW-0961">Cell wall biogenesis/degradation</keyword>
<dbReference type="SUPFAM" id="SSF50685">
    <property type="entry name" value="Barwin-like endoglucanases"/>
    <property type="match status" value="1"/>
</dbReference>
<evidence type="ECO:0000256" key="2">
    <source>
        <dbReference type="ARBA" id="ARBA00012587"/>
    </source>
</evidence>
<dbReference type="GO" id="GO:0009253">
    <property type="term" value="P:peptidoglycan catabolic process"/>
    <property type="evidence" value="ECO:0007669"/>
    <property type="project" value="TreeGrafter"/>
</dbReference>